<organism evidence="1 2">
    <name type="scientific">Carnegiea gigantea</name>
    <dbReference type="NCBI Taxonomy" id="171969"/>
    <lineage>
        <taxon>Eukaryota</taxon>
        <taxon>Viridiplantae</taxon>
        <taxon>Streptophyta</taxon>
        <taxon>Embryophyta</taxon>
        <taxon>Tracheophyta</taxon>
        <taxon>Spermatophyta</taxon>
        <taxon>Magnoliopsida</taxon>
        <taxon>eudicotyledons</taxon>
        <taxon>Gunneridae</taxon>
        <taxon>Pentapetalae</taxon>
        <taxon>Caryophyllales</taxon>
        <taxon>Cactineae</taxon>
        <taxon>Cactaceae</taxon>
        <taxon>Cactoideae</taxon>
        <taxon>Echinocereeae</taxon>
        <taxon>Carnegiea</taxon>
    </lineage>
</organism>
<gene>
    <name evidence="1" type="ORF">Cgig2_017214</name>
</gene>
<sequence>MHAHFREALNHGVYTTRNLMFRWCLLIAGNVKSPLDITEEEWNHIFRTNLTGAWLVSRSVSTRMHDAKIGGSIVNISSTAGLTRGHLPGSVAYAASKAALNTLTKVMSVELGVYKIRINSISPGIFRSEITQKLLEKDWIKNVAEKTLPLRAFGTTVPALTSLVRYLVHDSSDYVTGNIFVVDAGATLPGIPIFSSL</sequence>
<evidence type="ECO:0000313" key="2">
    <source>
        <dbReference type="Proteomes" id="UP001153076"/>
    </source>
</evidence>
<dbReference type="OrthoDB" id="47007at2759"/>
<accession>A0A9Q1QIY0</accession>
<dbReference type="PANTHER" id="PTHR44375:SF2">
    <property type="entry name" value="BETA-KETOACYL-ACP REDUCTASE-LIKE PROTEIN-RELATED"/>
    <property type="match status" value="1"/>
</dbReference>
<dbReference type="Gene3D" id="3.40.50.720">
    <property type="entry name" value="NAD(P)-binding Rossmann-like Domain"/>
    <property type="match status" value="1"/>
</dbReference>
<dbReference type="SUPFAM" id="SSF51735">
    <property type="entry name" value="NAD(P)-binding Rossmann-fold domains"/>
    <property type="match status" value="1"/>
</dbReference>
<dbReference type="PRINTS" id="PR00080">
    <property type="entry name" value="SDRFAMILY"/>
</dbReference>
<dbReference type="AlphaFoldDB" id="A0A9Q1QIY0"/>
<comment type="caution">
    <text evidence="1">The sequence shown here is derived from an EMBL/GenBank/DDBJ whole genome shotgun (WGS) entry which is preliminary data.</text>
</comment>
<dbReference type="EMBL" id="JAKOGI010000124">
    <property type="protein sequence ID" value="KAJ8443221.1"/>
    <property type="molecule type" value="Genomic_DNA"/>
</dbReference>
<evidence type="ECO:0000313" key="1">
    <source>
        <dbReference type="EMBL" id="KAJ8443221.1"/>
    </source>
</evidence>
<dbReference type="PROSITE" id="PS00061">
    <property type="entry name" value="ADH_SHORT"/>
    <property type="match status" value="1"/>
</dbReference>
<name>A0A9Q1QIY0_9CARY</name>
<dbReference type="PANTHER" id="PTHR44375">
    <property type="entry name" value="BETA-KETOACYL-ACP REDUCTASE-LIKE PROTEIN-RELATED"/>
    <property type="match status" value="1"/>
</dbReference>
<keyword evidence="2" id="KW-1185">Reference proteome</keyword>
<dbReference type="Proteomes" id="UP001153076">
    <property type="component" value="Unassembled WGS sequence"/>
</dbReference>
<dbReference type="CDD" id="cd05233">
    <property type="entry name" value="SDR_c"/>
    <property type="match status" value="1"/>
</dbReference>
<reference evidence="1" key="1">
    <citation type="submission" date="2022-04" db="EMBL/GenBank/DDBJ databases">
        <title>Carnegiea gigantea Genome sequencing and assembly v2.</title>
        <authorList>
            <person name="Copetti D."/>
            <person name="Sanderson M.J."/>
            <person name="Burquez A."/>
            <person name="Wojciechowski M.F."/>
        </authorList>
    </citation>
    <scope>NUCLEOTIDE SEQUENCE</scope>
    <source>
        <strain evidence="1">SGP5-SGP5p</strain>
        <tissue evidence="1">Aerial part</tissue>
    </source>
</reference>
<proteinExistence type="predicted"/>
<dbReference type="Pfam" id="PF13561">
    <property type="entry name" value="adh_short_C2"/>
    <property type="match status" value="1"/>
</dbReference>
<dbReference type="InterPro" id="IPR036291">
    <property type="entry name" value="NAD(P)-bd_dom_sf"/>
</dbReference>
<dbReference type="InterPro" id="IPR020904">
    <property type="entry name" value="Sc_DH/Rdtase_CS"/>
</dbReference>
<protein>
    <submittedName>
        <fullName evidence="1">Uncharacterized protein</fullName>
    </submittedName>
</protein>
<dbReference type="InterPro" id="IPR002347">
    <property type="entry name" value="SDR_fam"/>
</dbReference>
<dbReference type="PRINTS" id="PR00081">
    <property type="entry name" value="GDHRDH"/>
</dbReference>